<name>A0ACC2M2H1_PERAE</name>
<evidence type="ECO:0000313" key="2">
    <source>
        <dbReference type="Proteomes" id="UP001234297"/>
    </source>
</evidence>
<comment type="caution">
    <text evidence="1">The sequence shown here is derived from an EMBL/GenBank/DDBJ whole genome shotgun (WGS) entry which is preliminary data.</text>
</comment>
<dbReference type="Proteomes" id="UP001234297">
    <property type="component" value="Chromosome 5"/>
</dbReference>
<evidence type="ECO:0000313" key="1">
    <source>
        <dbReference type="EMBL" id="KAJ8639863.1"/>
    </source>
</evidence>
<gene>
    <name evidence="1" type="ORF">MRB53_016557</name>
</gene>
<dbReference type="EMBL" id="CM056813">
    <property type="protein sequence ID" value="KAJ8639863.1"/>
    <property type="molecule type" value="Genomic_DNA"/>
</dbReference>
<organism evidence="1 2">
    <name type="scientific">Persea americana</name>
    <name type="common">Avocado</name>
    <dbReference type="NCBI Taxonomy" id="3435"/>
    <lineage>
        <taxon>Eukaryota</taxon>
        <taxon>Viridiplantae</taxon>
        <taxon>Streptophyta</taxon>
        <taxon>Embryophyta</taxon>
        <taxon>Tracheophyta</taxon>
        <taxon>Spermatophyta</taxon>
        <taxon>Magnoliopsida</taxon>
        <taxon>Magnoliidae</taxon>
        <taxon>Laurales</taxon>
        <taxon>Lauraceae</taxon>
        <taxon>Persea</taxon>
    </lineage>
</organism>
<proteinExistence type="predicted"/>
<sequence>MSEATSNKANEGVLIRLLYDQETHILSTIRCGLVIDFIDHIKWSCDRALRNQKTDLEKFISSLKGKPKSFTTAFGTTFDQYVESCNSSQSEQDKQLVRTVNLY</sequence>
<protein>
    <submittedName>
        <fullName evidence="1">Uncharacterized protein</fullName>
    </submittedName>
</protein>
<keyword evidence="2" id="KW-1185">Reference proteome</keyword>
<accession>A0ACC2M2H1</accession>
<reference evidence="1 2" key="1">
    <citation type="journal article" date="2022" name="Hortic Res">
        <title>A haplotype resolved chromosomal level avocado genome allows analysis of novel avocado genes.</title>
        <authorList>
            <person name="Nath O."/>
            <person name="Fletcher S.J."/>
            <person name="Hayward A."/>
            <person name="Shaw L.M."/>
            <person name="Masouleh A.K."/>
            <person name="Furtado A."/>
            <person name="Henry R.J."/>
            <person name="Mitter N."/>
        </authorList>
    </citation>
    <scope>NUCLEOTIDE SEQUENCE [LARGE SCALE GENOMIC DNA]</scope>
    <source>
        <strain evidence="2">cv. Hass</strain>
    </source>
</reference>